<reference evidence="3" key="1">
    <citation type="submission" date="2019-04" db="EMBL/GenBank/DDBJ databases">
        <title>Friends and foes A comparative genomics studyof 23 Aspergillus species from section Flavi.</title>
        <authorList>
            <consortium name="DOE Joint Genome Institute"/>
            <person name="Kjaerbolling I."/>
            <person name="Vesth T."/>
            <person name="Frisvad J.C."/>
            <person name="Nybo J.L."/>
            <person name="Theobald S."/>
            <person name="Kildgaard S."/>
            <person name="Isbrandt T."/>
            <person name="Kuo A."/>
            <person name="Sato A."/>
            <person name="Lyhne E.K."/>
            <person name="Kogle M.E."/>
            <person name="Wiebenga A."/>
            <person name="Kun R.S."/>
            <person name="Lubbers R.J."/>
            <person name="Makela M.R."/>
            <person name="Barry K."/>
            <person name="Chovatia M."/>
            <person name="Clum A."/>
            <person name="Daum C."/>
            <person name="Haridas S."/>
            <person name="He G."/>
            <person name="LaButti K."/>
            <person name="Lipzen A."/>
            <person name="Mondo S."/>
            <person name="Riley R."/>
            <person name="Salamov A."/>
            <person name="Simmons B.A."/>
            <person name="Magnuson J.K."/>
            <person name="Henrissat B."/>
            <person name="Mortensen U.H."/>
            <person name="Larsen T.O."/>
            <person name="Devries R.P."/>
            <person name="Grigoriev I.V."/>
            <person name="Machida M."/>
            <person name="Baker S.E."/>
            <person name="Andersen M.R."/>
        </authorList>
    </citation>
    <scope>NUCLEOTIDE SEQUENCE [LARGE SCALE GENOMIC DNA]</scope>
    <source>
        <strain evidence="3">CBS 553.77</strain>
    </source>
</reference>
<protein>
    <recommendedName>
        <fullName evidence="4">RING-type domain-containing protein</fullName>
    </recommendedName>
</protein>
<dbReference type="PANTHER" id="PTHR21540">
    <property type="entry name" value="RING FINGER AND SWIM DOMAIN-CONTAINING PROTEIN 2"/>
    <property type="match status" value="1"/>
</dbReference>
<dbReference type="Gene3D" id="3.30.40.10">
    <property type="entry name" value="Zinc/RING finger domain, C3HC4 (zinc finger)"/>
    <property type="match status" value="1"/>
</dbReference>
<accession>A0A5N6ZD02</accession>
<evidence type="ECO:0000256" key="1">
    <source>
        <dbReference type="SAM" id="MobiDB-lite"/>
    </source>
</evidence>
<feature type="compositionally biased region" description="Basic and acidic residues" evidence="1">
    <location>
        <begin position="111"/>
        <end position="130"/>
    </location>
</feature>
<feature type="region of interest" description="Disordered" evidence="1">
    <location>
        <begin position="104"/>
        <end position="210"/>
    </location>
</feature>
<dbReference type="AlphaFoldDB" id="A0A5N6ZD02"/>
<feature type="compositionally biased region" description="Low complexity" evidence="1">
    <location>
        <begin position="143"/>
        <end position="168"/>
    </location>
</feature>
<gene>
    <name evidence="2" type="ORF">BDV28DRAFT_73605</name>
</gene>
<dbReference type="InterPro" id="IPR013083">
    <property type="entry name" value="Znf_RING/FYVE/PHD"/>
</dbReference>
<keyword evidence="3" id="KW-1185">Reference proteome</keyword>
<dbReference type="PANTHER" id="PTHR21540:SF0">
    <property type="entry name" value="PHD FAMILY PROTEIN"/>
    <property type="match status" value="1"/>
</dbReference>
<evidence type="ECO:0000313" key="2">
    <source>
        <dbReference type="EMBL" id="KAE8354746.1"/>
    </source>
</evidence>
<feature type="region of interest" description="Disordered" evidence="1">
    <location>
        <begin position="250"/>
        <end position="269"/>
    </location>
</feature>
<dbReference type="InterPro" id="IPR039903">
    <property type="entry name" value="Zswim2"/>
</dbReference>
<dbReference type="SUPFAM" id="SSF57850">
    <property type="entry name" value="RING/U-box"/>
    <property type="match status" value="1"/>
</dbReference>
<feature type="compositionally biased region" description="Basic and acidic residues" evidence="1">
    <location>
        <begin position="251"/>
        <end position="268"/>
    </location>
</feature>
<sequence>MSRPSTAKSTRYHLAEIIDLFPDEEPWCAGFAPSQGRRCRRRIHASDRSTALLDLASEELETGGYIDEFLDDLAPLVLCTANHQSQTDSLAASWKSQVQTFQTAQATQDQTAERDRVRERMTAVSKEVHVDTSSLRSLRRPDSSTAGMAAPTPRSAATTTTSSSSSATPRRRVRQNASTPAHHSTLIHASPTVGVETESSRRPRIAVASTPDRSGLADHARNFVARRCVEGECAICVLSLFDPGPCVENSKMSDKEKNRGKIQHKEDIPSTASSNRTFRECDKLKDLVWCKRRCGSNFHKSCIDQWIAACRLASRSTTCPTCRSLWG</sequence>
<dbReference type="EMBL" id="ML739066">
    <property type="protein sequence ID" value="KAE8354746.1"/>
    <property type="molecule type" value="Genomic_DNA"/>
</dbReference>
<evidence type="ECO:0008006" key="4">
    <source>
        <dbReference type="Google" id="ProtNLM"/>
    </source>
</evidence>
<name>A0A5N6ZD02_9EURO</name>
<evidence type="ECO:0000313" key="3">
    <source>
        <dbReference type="Proteomes" id="UP000327118"/>
    </source>
</evidence>
<organism evidence="2 3">
    <name type="scientific">Aspergillus coremiiformis</name>
    <dbReference type="NCBI Taxonomy" id="138285"/>
    <lineage>
        <taxon>Eukaryota</taxon>
        <taxon>Fungi</taxon>
        <taxon>Dikarya</taxon>
        <taxon>Ascomycota</taxon>
        <taxon>Pezizomycotina</taxon>
        <taxon>Eurotiomycetes</taxon>
        <taxon>Eurotiomycetidae</taxon>
        <taxon>Eurotiales</taxon>
        <taxon>Aspergillaceae</taxon>
        <taxon>Aspergillus</taxon>
        <taxon>Aspergillus subgen. Circumdati</taxon>
    </lineage>
</organism>
<dbReference type="GO" id="GO:0061630">
    <property type="term" value="F:ubiquitin protein ligase activity"/>
    <property type="evidence" value="ECO:0007669"/>
    <property type="project" value="InterPro"/>
</dbReference>
<dbReference type="Proteomes" id="UP000327118">
    <property type="component" value="Unassembled WGS sequence"/>
</dbReference>
<proteinExistence type="predicted"/>
<dbReference type="OrthoDB" id="8062037at2759"/>